<feature type="non-terminal residue" evidence="1">
    <location>
        <position position="39"/>
    </location>
</feature>
<comment type="caution">
    <text evidence="1">The sequence shown here is derived from an EMBL/GenBank/DDBJ whole genome shotgun (WGS) entry which is preliminary data.</text>
</comment>
<reference evidence="1" key="1">
    <citation type="journal article" date="2015" name="Nature">
        <title>Complex archaea that bridge the gap between prokaryotes and eukaryotes.</title>
        <authorList>
            <person name="Spang A."/>
            <person name="Saw J.H."/>
            <person name="Jorgensen S.L."/>
            <person name="Zaremba-Niedzwiedzka K."/>
            <person name="Martijn J."/>
            <person name="Lind A.E."/>
            <person name="van Eijk R."/>
            <person name="Schleper C."/>
            <person name="Guy L."/>
            <person name="Ettema T.J."/>
        </authorList>
    </citation>
    <scope>NUCLEOTIDE SEQUENCE</scope>
</reference>
<dbReference type="EMBL" id="LAZR01022933">
    <property type="protein sequence ID" value="KKL80175.1"/>
    <property type="molecule type" value="Genomic_DNA"/>
</dbReference>
<accession>A0A0F9HEN7</accession>
<name>A0A0F9HEN7_9ZZZZ</name>
<organism evidence="1">
    <name type="scientific">marine sediment metagenome</name>
    <dbReference type="NCBI Taxonomy" id="412755"/>
    <lineage>
        <taxon>unclassified sequences</taxon>
        <taxon>metagenomes</taxon>
        <taxon>ecological metagenomes</taxon>
    </lineage>
</organism>
<evidence type="ECO:0000313" key="1">
    <source>
        <dbReference type="EMBL" id="KKL80175.1"/>
    </source>
</evidence>
<sequence length="39" mass="4000">MFLILAKKPSKDTVKFGTKGGSVSATGKAAIIIAFAIAF</sequence>
<protein>
    <submittedName>
        <fullName evidence="1">Uncharacterized protein</fullName>
    </submittedName>
</protein>
<dbReference type="AlphaFoldDB" id="A0A0F9HEN7"/>
<proteinExistence type="predicted"/>
<gene>
    <name evidence="1" type="ORF">LCGC14_2007370</name>
</gene>